<gene>
    <name evidence="2" type="ORF">LZC95_18035</name>
</gene>
<dbReference type="RefSeq" id="WP_394849334.1">
    <property type="nucleotide sequence ID" value="NZ_CP089982.1"/>
</dbReference>
<reference evidence="2 3" key="1">
    <citation type="submission" date="2021-12" db="EMBL/GenBank/DDBJ databases">
        <title>Discovery of the Pendulisporaceae a myxobacterial family with distinct sporulation behavior and unique specialized metabolism.</title>
        <authorList>
            <person name="Garcia R."/>
            <person name="Popoff A."/>
            <person name="Bader C.D."/>
            <person name="Loehr J."/>
            <person name="Walesch S."/>
            <person name="Walt C."/>
            <person name="Boldt J."/>
            <person name="Bunk B."/>
            <person name="Haeckl F.J.F.P.J."/>
            <person name="Gunesch A.P."/>
            <person name="Birkelbach J."/>
            <person name="Nuebel U."/>
            <person name="Pietschmann T."/>
            <person name="Bach T."/>
            <person name="Mueller R."/>
        </authorList>
    </citation>
    <scope>NUCLEOTIDE SEQUENCE [LARGE SCALE GENOMIC DNA]</scope>
    <source>
        <strain evidence="2 3">MSr12523</strain>
    </source>
</reference>
<proteinExistence type="predicted"/>
<organism evidence="2 3">
    <name type="scientific">Pendulispora brunnea</name>
    <dbReference type="NCBI Taxonomy" id="2905690"/>
    <lineage>
        <taxon>Bacteria</taxon>
        <taxon>Pseudomonadati</taxon>
        <taxon>Myxococcota</taxon>
        <taxon>Myxococcia</taxon>
        <taxon>Myxococcales</taxon>
        <taxon>Sorangiineae</taxon>
        <taxon>Pendulisporaceae</taxon>
        <taxon>Pendulispora</taxon>
    </lineage>
</organism>
<evidence type="ECO:0000313" key="3">
    <source>
        <dbReference type="Proteomes" id="UP001379533"/>
    </source>
</evidence>
<feature type="region of interest" description="Disordered" evidence="1">
    <location>
        <begin position="129"/>
        <end position="172"/>
    </location>
</feature>
<sequence>MTQVVRRISWLGLCVLAACSSQDDGSEQDDTALQRAEQTLGARLTPSNLPANTCDTPGKGNFNVPAGGDAVVLDTDAACDALVPQADGLPTICVRKFANVTIDGVVTLKGARALALVATRSMQLRGFIHGEDGANAPQPQGQPPAPSSWNGGGGGGHVTPGGGGGGGTAGGAAFGPTTGAALVPGSSSTGRGGGAVQVVSCGTLDLSGQISVEGMIGAPGITRPPFPGGATGGASAGTIVVEAARVTNSGNGRLVATGGNGGCAELGVDPCGCGLGGNGTRPPTDGIMPPGFSTGGGGGGAAGRIVINVPRGTTVPALASDPPAFIGVIGTH</sequence>
<dbReference type="Proteomes" id="UP001379533">
    <property type="component" value="Chromosome"/>
</dbReference>
<name>A0ABZ2KJ71_9BACT</name>
<accession>A0ABZ2KJ71</accession>
<dbReference type="PROSITE" id="PS51257">
    <property type="entry name" value="PROKAR_LIPOPROTEIN"/>
    <property type="match status" value="1"/>
</dbReference>
<dbReference type="EMBL" id="CP089982">
    <property type="protein sequence ID" value="WXA98718.1"/>
    <property type="molecule type" value="Genomic_DNA"/>
</dbReference>
<feature type="compositionally biased region" description="Gly residues" evidence="1">
    <location>
        <begin position="150"/>
        <end position="172"/>
    </location>
</feature>
<evidence type="ECO:0000256" key="1">
    <source>
        <dbReference type="SAM" id="MobiDB-lite"/>
    </source>
</evidence>
<protein>
    <submittedName>
        <fullName evidence="2">Uncharacterized protein</fullName>
    </submittedName>
</protein>
<keyword evidence="3" id="KW-1185">Reference proteome</keyword>
<evidence type="ECO:0000313" key="2">
    <source>
        <dbReference type="EMBL" id="WXA98718.1"/>
    </source>
</evidence>